<protein>
    <submittedName>
        <fullName evidence="2">Competence protein ComEA</fullName>
    </submittedName>
</protein>
<dbReference type="InterPro" id="IPR051675">
    <property type="entry name" value="Endo/Exo/Phosphatase_dom_1"/>
</dbReference>
<dbReference type="AlphaFoldDB" id="A0A4R8A547"/>
<dbReference type="GO" id="GO:0015627">
    <property type="term" value="C:type II protein secretion system complex"/>
    <property type="evidence" value="ECO:0007669"/>
    <property type="project" value="TreeGrafter"/>
</dbReference>
<feature type="domain" description="Helix-hairpin-helix DNA-binding motif class 1" evidence="1">
    <location>
        <begin position="133"/>
        <end position="152"/>
    </location>
</feature>
<sequence>MKRILLIGAFLLFLFWNKNSYVDLEDYQSKEIEVEIKGEVMHPGVYQLPYNAKTKQLVEKAQPLEHADTSSLNLSKQLRHEDVIVIPAKSERQKISINAGSIEELASLPGIGPATAQKIVDYRNEHGAFQNVEDIMQVKGIKEKLFLKIKDYICL</sequence>
<keyword evidence="3" id="KW-1185">Reference proteome</keyword>
<dbReference type="RefSeq" id="WP_243833721.1">
    <property type="nucleotide sequence ID" value="NZ_SODD01000004.1"/>
</dbReference>
<proteinExistence type="predicted"/>
<organism evidence="2 3">
    <name type="scientific">Breznakia blatticola</name>
    <dbReference type="NCBI Taxonomy" id="1754012"/>
    <lineage>
        <taxon>Bacteria</taxon>
        <taxon>Bacillati</taxon>
        <taxon>Bacillota</taxon>
        <taxon>Erysipelotrichia</taxon>
        <taxon>Erysipelotrichales</taxon>
        <taxon>Erysipelotrichaceae</taxon>
        <taxon>Breznakia</taxon>
    </lineage>
</organism>
<evidence type="ECO:0000259" key="1">
    <source>
        <dbReference type="SMART" id="SM00278"/>
    </source>
</evidence>
<dbReference type="EMBL" id="SODD01000004">
    <property type="protein sequence ID" value="TDW25479.1"/>
    <property type="molecule type" value="Genomic_DNA"/>
</dbReference>
<accession>A0A4R8A547</accession>
<dbReference type="NCBIfam" id="TIGR00426">
    <property type="entry name" value="competence protein ComEA helix-hairpin-helix repeat region"/>
    <property type="match status" value="1"/>
</dbReference>
<gene>
    <name evidence="2" type="ORF">EDD63_1046</name>
</gene>
<comment type="caution">
    <text evidence="2">The sequence shown here is derived from an EMBL/GenBank/DDBJ whole genome shotgun (WGS) entry which is preliminary data.</text>
</comment>
<dbReference type="SUPFAM" id="SSF47781">
    <property type="entry name" value="RuvA domain 2-like"/>
    <property type="match status" value="1"/>
</dbReference>
<dbReference type="GO" id="GO:0006281">
    <property type="term" value="P:DNA repair"/>
    <property type="evidence" value="ECO:0007669"/>
    <property type="project" value="InterPro"/>
</dbReference>
<dbReference type="PANTHER" id="PTHR21180:SF32">
    <property type="entry name" value="ENDONUCLEASE_EXONUCLEASE_PHOSPHATASE FAMILY DOMAIN-CONTAINING PROTEIN 1"/>
    <property type="match status" value="1"/>
</dbReference>
<reference evidence="2 3" key="1">
    <citation type="submission" date="2019-03" db="EMBL/GenBank/DDBJ databases">
        <title>Genomic Encyclopedia of Type Strains, Phase IV (KMG-IV): sequencing the most valuable type-strain genomes for metagenomic binning, comparative biology and taxonomic classification.</title>
        <authorList>
            <person name="Goeker M."/>
        </authorList>
    </citation>
    <scope>NUCLEOTIDE SEQUENCE [LARGE SCALE GENOMIC DNA]</scope>
    <source>
        <strain evidence="2 3">DSM 28867</strain>
    </source>
</reference>
<dbReference type="PANTHER" id="PTHR21180">
    <property type="entry name" value="ENDONUCLEASE/EXONUCLEASE/PHOSPHATASE FAMILY DOMAIN-CONTAINING PROTEIN 1"/>
    <property type="match status" value="1"/>
</dbReference>
<evidence type="ECO:0000313" key="3">
    <source>
        <dbReference type="Proteomes" id="UP000294743"/>
    </source>
</evidence>
<dbReference type="InterPro" id="IPR003583">
    <property type="entry name" value="Hlx-hairpin-Hlx_DNA-bd_motif"/>
</dbReference>
<evidence type="ECO:0000313" key="2">
    <source>
        <dbReference type="EMBL" id="TDW25479.1"/>
    </source>
</evidence>
<dbReference type="Gene3D" id="1.10.150.280">
    <property type="entry name" value="AF1531-like domain"/>
    <property type="match status" value="1"/>
</dbReference>
<feature type="domain" description="Helix-hairpin-helix DNA-binding motif class 1" evidence="1">
    <location>
        <begin position="103"/>
        <end position="122"/>
    </location>
</feature>
<dbReference type="Pfam" id="PF12836">
    <property type="entry name" value="HHH_3"/>
    <property type="match status" value="1"/>
</dbReference>
<name>A0A4R8A547_9FIRM</name>
<dbReference type="Proteomes" id="UP000294743">
    <property type="component" value="Unassembled WGS sequence"/>
</dbReference>
<dbReference type="GO" id="GO:0003677">
    <property type="term" value="F:DNA binding"/>
    <property type="evidence" value="ECO:0007669"/>
    <property type="project" value="InterPro"/>
</dbReference>
<dbReference type="InterPro" id="IPR010994">
    <property type="entry name" value="RuvA_2-like"/>
</dbReference>
<dbReference type="InterPro" id="IPR004509">
    <property type="entry name" value="Competence_ComEA_HhH"/>
</dbReference>
<dbReference type="SMART" id="SM00278">
    <property type="entry name" value="HhH1"/>
    <property type="match status" value="2"/>
</dbReference>
<dbReference type="GO" id="GO:0015628">
    <property type="term" value="P:protein secretion by the type II secretion system"/>
    <property type="evidence" value="ECO:0007669"/>
    <property type="project" value="TreeGrafter"/>
</dbReference>